<evidence type="ECO:0000256" key="4">
    <source>
        <dbReference type="ARBA" id="ARBA00022692"/>
    </source>
</evidence>
<dbReference type="GO" id="GO:0005886">
    <property type="term" value="C:plasma membrane"/>
    <property type="evidence" value="ECO:0007669"/>
    <property type="project" value="UniProtKB-SubCell"/>
</dbReference>
<feature type="transmembrane region" description="Helical" evidence="7">
    <location>
        <begin position="70"/>
        <end position="97"/>
    </location>
</feature>
<keyword evidence="4 7" id="KW-0812">Transmembrane</keyword>
<reference evidence="10" key="1">
    <citation type="submission" date="2019-03" db="EMBL/GenBank/DDBJ databases">
        <title>Weissella sp. 26KH-42 Genome sequencing.</title>
        <authorList>
            <person name="Heo J."/>
            <person name="Kim S.-J."/>
            <person name="Kim J.-S."/>
            <person name="Hong S.-B."/>
            <person name="Kwon S.-W."/>
        </authorList>
    </citation>
    <scope>NUCLEOTIDE SEQUENCE [LARGE SCALE GENOMIC DNA]</scope>
    <source>
        <strain evidence="10">26KH-42</strain>
    </source>
</reference>
<evidence type="ECO:0000256" key="6">
    <source>
        <dbReference type="ARBA" id="ARBA00023136"/>
    </source>
</evidence>
<evidence type="ECO:0000256" key="3">
    <source>
        <dbReference type="ARBA" id="ARBA00022448"/>
    </source>
</evidence>
<dbReference type="GO" id="GO:0030313">
    <property type="term" value="C:cell envelope"/>
    <property type="evidence" value="ECO:0007669"/>
    <property type="project" value="UniProtKB-SubCell"/>
</dbReference>
<gene>
    <name evidence="9" type="primary">phnE</name>
    <name evidence="9" type="ORF">EQG49_04560</name>
</gene>
<dbReference type="InterPro" id="IPR035906">
    <property type="entry name" value="MetI-like_sf"/>
</dbReference>
<dbReference type="OrthoDB" id="8557224at2"/>
<evidence type="ECO:0000313" key="9">
    <source>
        <dbReference type="EMBL" id="QBO35787.1"/>
    </source>
</evidence>
<comment type="similarity">
    <text evidence="7">Belongs to the binding-protein-dependent transport system permease family.</text>
</comment>
<name>A0A4P6YT20_9LACO</name>
<organism evidence="9 10">
    <name type="scientific">Periweissella cryptocerci</name>
    <dbReference type="NCBI Taxonomy" id="2506420"/>
    <lineage>
        <taxon>Bacteria</taxon>
        <taxon>Bacillati</taxon>
        <taxon>Bacillota</taxon>
        <taxon>Bacilli</taxon>
        <taxon>Lactobacillales</taxon>
        <taxon>Lactobacillaceae</taxon>
        <taxon>Periweissella</taxon>
    </lineage>
</organism>
<evidence type="ECO:0000256" key="5">
    <source>
        <dbReference type="ARBA" id="ARBA00022989"/>
    </source>
</evidence>
<dbReference type="Proteomes" id="UP000292886">
    <property type="component" value="Chromosome"/>
</dbReference>
<dbReference type="AlphaFoldDB" id="A0A4P6YT20"/>
<dbReference type="PANTHER" id="PTHR30043:SF8">
    <property type="entry name" value="ABC TRANSPORTER, PERMEASE PROTEIN CC0363, PUTATIVE-RELATED"/>
    <property type="match status" value="1"/>
</dbReference>
<dbReference type="RefSeq" id="WP_133362866.1">
    <property type="nucleotide sequence ID" value="NZ_CP037940.1"/>
</dbReference>
<keyword evidence="6 7" id="KW-0472">Membrane</keyword>
<accession>A0A4P6YT20</accession>
<evidence type="ECO:0000256" key="7">
    <source>
        <dbReference type="RuleBase" id="RU363032"/>
    </source>
</evidence>
<dbReference type="PANTHER" id="PTHR30043">
    <property type="entry name" value="PHOSPHONATES TRANSPORT SYSTEM PERMEASE PROTEIN"/>
    <property type="match status" value="1"/>
</dbReference>
<dbReference type="NCBIfam" id="TIGR01097">
    <property type="entry name" value="PhnE"/>
    <property type="match status" value="1"/>
</dbReference>
<dbReference type="Pfam" id="PF00528">
    <property type="entry name" value="BPD_transp_1"/>
    <property type="match status" value="1"/>
</dbReference>
<feature type="transmembrane region" description="Helical" evidence="7">
    <location>
        <begin position="205"/>
        <end position="227"/>
    </location>
</feature>
<dbReference type="Gene3D" id="1.10.3720.10">
    <property type="entry name" value="MetI-like"/>
    <property type="match status" value="1"/>
</dbReference>
<dbReference type="InterPro" id="IPR005769">
    <property type="entry name" value="PhnE/PtxC"/>
</dbReference>
<keyword evidence="10" id="KW-1185">Reference proteome</keyword>
<evidence type="ECO:0000256" key="2">
    <source>
        <dbReference type="ARBA" id="ARBA00004196"/>
    </source>
</evidence>
<dbReference type="KEGG" id="wei:EQG49_04560"/>
<keyword evidence="3 7" id="KW-0813">Transport</keyword>
<dbReference type="PROSITE" id="PS50928">
    <property type="entry name" value="ABC_TM1"/>
    <property type="match status" value="1"/>
</dbReference>
<dbReference type="InterPro" id="IPR000515">
    <property type="entry name" value="MetI-like"/>
</dbReference>
<feature type="domain" description="ABC transmembrane type-1" evidence="8">
    <location>
        <begin position="71"/>
        <end position="255"/>
    </location>
</feature>
<evidence type="ECO:0000259" key="8">
    <source>
        <dbReference type="PROSITE" id="PS50928"/>
    </source>
</evidence>
<sequence>MTIKKTFWQRYHMLVWSVLVVALYIWAFSGIQFNGFKEMAGEVTKAIFGGIFHPDWGYVYTGDGEDLVSLLIQTLAIAFLGTIVSAILSVPFAFWAARTQKSFFHPRSTTGKLFLTFVRTFPEIVMAIMFIKAVGPGPYAGVLAVSFHSIGMLGKLFSEAIEGIDRRPGEAILAAGGNGLDVLIHATIPAVLPEFLSLTLYRFEIAVRSASILGLVGAGGIGAPLLFSIGTRTWPRVGIILIGIVVMVILIDFVSGQMRKRLV</sequence>
<dbReference type="GO" id="GO:0015416">
    <property type="term" value="F:ABC-type phosphonate transporter activity"/>
    <property type="evidence" value="ECO:0007669"/>
    <property type="project" value="InterPro"/>
</dbReference>
<proteinExistence type="inferred from homology"/>
<dbReference type="SUPFAM" id="SSF161098">
    <property type="entry name" value="MetI-like"/>
    <property type="match status" value="1"/>
</dbReference>
<dbReference type="EMBL" id="CP037940">
    <property type="protein sequence ID" value="QBO35787.1"/>
    <property type="molecule type" value="Genomic_DNA"/>
</dbReference>
<comment type="subcellular location">
    <subcellularLocation>
        <location evidence="2">Cell envelope</location>
    </subcellularLocation>
    <subcellularLocation>
        <location evidence="7">Cell membrane</location>
        <topology evidence="7">Multi-pass membrane protein</topology>
    </subcellularLocation>
    <subcellularLocation>
        <location evidence="1">Membrane</location>
        <topology evidence="1">Multi-pass membrane protein</topology>
    </subcellularLocation>
</comment>
<protein>
    <submittedName>
        <fullName evidence="9">Phosphonate ABC transporter, permease protein PhnE</fullName>
    </submittedName>
</protein>
<feature type="transmembrane region" description="Helical" evidence="7">
    <location>
        <begin position="233"/>
        <end position="254"/>
    </location>
</feature>
<feature type="transmembrane region" description="Helical" evidence="7">
    <location>
        <begin position="12"/>
        <end position="31"/>
    </location>
</feature>
<evidence type="ECO:0000256" key="1">
    <source>
        <dbReference type="ARBA" id="ARBA00004141"/>
    </source>
</evidence>
<evidence type="ECO:0000313" key="10">
    <source>
        <dbReference type="Proteomes" id="UP000292886"/>
    </source>
</evidence>
<keyword evidence="5 7" id="KW-1133">Transmembrane helix</keyword>